<dbReference type="InterPro" id="IPR050447">
    <property type="entry name" value="Erg6_SMT_methyltransf"/>
</dbReference>
<dbReference type="Pfam" id="PF13649">
    <property type="entry name" value="Methyltransf_25"/>
    <property type="match status" value="1"/>
</dbReference>
<dbReference type="GO" id="GO:0008168">
    <property type="term" value="F:methyltransferase activity"/>
    <property type="evidence" value="ECO:0007669"/>
    <property type="project" value="UniProtKB-KW"/>
</dbReference>
<proteinExistence type="predicted"/>
<sequence>MDNIVRYYDRYNEDIRLIKDRAHQIEFITTTKYLDEFMKKGMNVLDLGAGTGRYSIHMASNGVDVTAVDIVPKHVEEIRNKANEKNVELKAVVGNGKDLREFEENSFDAVICLGPLYHISDNEGRARCIEECLRVLKPNGVFMAAYINRYAVFANMIGRDKNNINDQGLINIYKTGREFGNEKDVFYFSSYSEIEGIMDKLKVNKEKHITTDGMMSTLATKINEFKDDEFEKWMEYHLLTCEESSLVGCGLHGLYIGKL</sequence>
<gene>
    <name evidence="2" type="ORF">KDK92_02095</name>
</gene>
<evidence type="ECO:0000313" key="3">
    <source>
        <dbReference type="Proteomes" id="UP001056429"/>
    </source>
</evidence>
<keyword evidence="3" id="KW-1185">Reference proteome</keyword>
<evidence type="ECO:0000313" key="2">
    <source>
        <dbReference type="EMBL" id="MCM1988514.1"/>
    </source>
</evidence>
<reference evidence="2" key="1">
    <citation type="journal article" date="2021" name="mSystems">
        <title>Bacteria and Archaea Synergistically Convert Glycine Betaine to Biogenic Methane in the Formosa Cold Seep of the South China Sea.</title>
        <authorList>
            <person name="Li L."/>
            <person name="Zhang W."/>
            <person name="Zhang S."/>
            <person name="Song L."/>
            <person name="Sun Q."/>
            <person name="Zhang H."/>
            <person name="Xiang H."/>
            <person name="Dong X."/>
        </authorList>
    </citation>
    <scope>NUCLEOTIDE SEQUENCE</scope>
    <source>
        <strain evidence="2">ZWT</strain>
    </source>
</reference>
<evidence type="ECO:0000259" key="1">
    <source>
        <dbReference type="Pfam" id="PF13649"/>
    </source>
</evidence>
<name>A0A9J6NVM5_9CLOT</name>
<dbReference type="GO" id="GO:0032259">
    <property type="term" value="P:methylation"/>
    <property type="evidence" value="ECO:0007669"/>
    <property type="project" value="UniProtKB-KW"/>
</dbReference>
<keyword evidence="2" id="KW-0489">Methyltransferase</keyword>
<dbReference type="AlphaFoldDB" id="A0A9J6NVM5"/>
<organism evidence="2 3">
    <name type="scientific">Oceanirhabdus seepicola</name>
    <dbReference type="NCBI Taxonomy" id="2828781"/>
    <lineage>
        <taxon>Bacteria</taxon>
        <taxon>Bacillati</taxon>
        <taxon>Bacillota</taxon>
        <taxon>Clostridia</taxon>
        <taxon>Eubacteriales</taxon>
        <taxon>Clostridiaceae</taxon>
        <taxon>Oceanirhabdus</taxon>
    </lineage>
</organism>
<dbReference type="RefSeq" id="WP_250857379.1">
    <property type="nucleotide sequence ID" value="NZ_JAGSOJ010000001.1"/>
</dbReference>
<protein>
    <submittedName>
        <fullName evidence="2">Class I SAM-dependent methyltransferase</fullName>
    </submittedName>
</protein>
<keyword evidence="2" id="KW-0808">Transferase</keyword>
<dbReference type="InterPro" id="IPR041698">
    <property type="entry name" value="Methyltransf_25"/>
</dbReference>
<reference evidence="2" key="2">
    <citation type="submission" date="2021-04" db="EMBL/GenBank/DDBJ databases">
        <authorList>
            <person name="Dong X."/>
        </authorList>
    </citation>
    <scope>NUCLEOTIDE SEQUENCE</scope>
    <source>
        <strain evidence="2">ZWT</strain>
    </source>
</reference>
<dbReference type="Proteomes" id="UP001056429">
    <property type="component" value="Unassembled WGS sequence"/>
</dbReference>
<dbReference type="PANTHER" id="PTHR44068:SF11">
    <property type="entry name" value="GERANYL DIPHOSPHATE 2-C-METHYLTRANSFERASE"/>
    <property type="match status" value="1"/>
</dbReference>
<dbReference type="SUPFAM" id="SSF53335">
    <property type="entry name" value="S-adenosyl-L-methionine-dependent methyltransferases"/>
    <property type="match status" value="1"/>
</dbReference>
<comment type="caution">
    <text evidence="2">The sequence shown here is derived from an EMBL/GenBank/DDBJ whole genome shotgun (WGS) entry which is preliminary data.</text>
</comment>
<dbReference type="CDD" id="cd02440">
    <property type="entry name" value="AdoMet_MTases"/>
    <property type="match status" value="1"/>
</dbReference>
<feature type="domain" description="Methyltransferase" evidence="1">
    <location>
        <begin position="44"/>
        <end position="140"/>
    </location>
</feature>
<dbReference type="EMBL" id="JAGSOJ010000001">
    <property type="protein sequence ID" value="MCM1988514.1"/>
    <property type="molecule type" value="Genomic_DNA"/>
</dbReference>
<dbReference type="PANTHER" id="PTHR44068">
    <property type="entry name" value="ZGC:194242"/>
    <property type="match status" value="1"/>
</dbReference>
<accession>A0A9J6NVM5</accession>
<dbReference type="InterPro" id="IPR029063">
    <property type="entry name" value="SAM-dependent_MTases_sf"/>
</dbReference>
<dbReference type="Gene3D" id="3.40.50.150">
    <property type="entry name" value="Vaccinia Virus protein VP39"/>
    <property type="match status" value="1"/>
</dbReference>